<keyword evidence="4" id="KW-0547">Nucleotide-binding</keyword>
<dbReference type="GO" id="GO:0016740">
    <property type="term" value="F:transferase activity"/>
    <property type="evidence" value="ECO:0007669"/>
    <property type="project" value="UniProtKB-KW"/>
</dbReference>
<dbReference type="PANTHER" id="PTHR43851:SF3">
    <property type="entry name" value="COENZYME Q8"/>
    <property type="match status" value="1"/>
</dbReference>
<dbReference type="AlphaFoldDB" id="A0A7E4VIR1"/>
<dbReference type="WBParaSite" id="Pan_g21660.t1">
    <property type="protein sequence ID" value="Pan_g21660.t1"/>
    <property type="gene ID" value="Pan_g21660"/>
</dbReference>
<comment type="pathway">
    <text evidence="1">Cofactor biosynthesis; ubiquinone biosynthesis.</text>
</comment>
<dbReference type="Pfam" id="PF03109">
    <property type="entry name" value="ABC1"/>
    <property type="match status" value="1"/>
</dbReference>
<dbReference type="PANTHER" id="PTHR43851">
    <property type="match status" value="1"/>
</dbReference>
<dbReference type="InterPro" id="IPR034646">
    <property type="entry name" value="ADCK3_dom"/>
</dbReference>
<reference evidence="7" key="1">
    <citation type="journal article" date="2013" name="Genetics">
        <title>The draft genome and transcriptome of Panagrellus redivivus are shaped by the harsh demands of a free-living lifestyle.</title>
        <authorList>
            <person name="Srinivasan J."/>
            <person name="Dillman A.R."/>
            <person name="Macchietto M.G."/>
            <person name="Heikkinen L."/>
            <person name="Lakso M."/>
            <person name="Fracchia K.M."/>
            <person name="Antoshechkin I."/>
            <person name="Mortazavi A."/>
            <person name="Wong G."/>
            <person name="Sternberg P.W."/>
        </authorList>
    </citation>
    <scope>NUCLEOTIDE SEQUENCE [LARGE SCALE GENOMIC DNA]</scope>
    <source>
        <strain evidence="7">MT8872</strain>
    </source>
</reference>
<organism evidence="7 8">
    <name type="scientific">Panagrellus redivivus</name>
    <name type="common">Microworm</name>
    <dbReference type="NCBI Taxonomy" id="6233"/>
    <lineage>
        <taxon>Eukaryota</taxon>
        <taxon>Metazoa</taxon>
        <taxon>Ecdysozoa</taxon>
        <taxon>Nematoda</taxon>
        <taxon>Chromadorea</taxon>
        <taxon>Rhabditida</taxon>
        <taxon>Tylenchina</taxon>
        <taxon>Panagrolaimomorpha</taxon>
        <taxon>Panagrolaimoidea</taxon>
        <taxon>Panagrolaimidae</taxon>
        <taxon>Panagrellus</taxon>
    </lineage>
</organism>
<evidence type="ECO:0000256" key="2">
    <source>
        <dbReference type="ARBA" id="ARBA00009670"/>
    </source>
</evidence>
<evidence type="ECO:0000256" key="1">
    <source>
        <dbReference type="ARBA" id="ARBA00004749"/>
    </source>
</evidence>
<dbReference type="InterPro" id="IPR004147">
    <property type="entry name" value="ABC1_dom"/>
</dbReference>
<feature type="domain" description="ABC1 atypical kinase-like" evidence="6">
    <location>
        <begin position="328"/>
        <end position="572"/>
    </location>
</feature>
<dbReference type="GO" id="GO:0006744">
    <property type="term" value="P:ubiquinone biosynthetic process"/>
    <property type="evidence" value="ECO:0007669"/>
    <property type="project" value="TreeGrafter"/>
</dbReference>
<evidence type="ECO:0000313" key="8">
    <source>
        <dbReference type="WBParaSite" id="Pan_g21660.t1"/>
    </source>
</evidence>
<keyword evidence="7" id="KW-1185">Reference proteome</keyword>
<name>A0A7E4VIR1_PANRE</name>
<evidence type="ECO:0000259" key="6">
    <source>
        <dbReference type="Pfam" id="PF03109"/>
    </source>
</evidence>
<dbReference type="CDD" id="cd13970">
    <property type="entry name" value="ABC1_ADCK3"/>
    <property type="match status" value="1"/>
</dbReference>
<accession>A0A7E4VIR1</accession>
<comment type="similarity">
    <text evidence="2">Belongs to the protein kinase superfamily. ADCK protein kinase family.</text>
</comment>
<dbReference type="InterPro" id="IPR051409">
    <property type="entry name" value="Atypical_kinase_ADCK"/>
</dbReference>
<reference evidence="8" key="2">
    <citation type="submission" date="2020-10" db="UniProtKB">
        <authorList>
            <consortium name="WormBaseParasite"/>
        </authorList>
    </citation>
    <scope>IDENTIFICATION</scope>
</reference>
<keyword evidence="5" id="KW-0067">ATP-binding</keyword>
<evidence type="ECO:0000256" key="4">
    <source>
        <dbReference type="ARBA" id="ARBA00022741"/>
    </source>
</evidence>
<evidence type="ECO:0000256" key="5">
    <source>
        <dbReference type="ARBA" id="ARBA00022840"/>
    </source>
</evidence>
<dbReference type="InterPro" id="IPR011009">
    <property type="entry name" value="Kinase-like_dom_sf"/>
</dbReference>
<evidence type="ECO:0000256" key="3">
    <source>
        <dbReference type="ARBA" id="ARBA00022679"/>
    </source>
</evidence>
<keyword evidence="3" id="KW-0808">Transferase</keyword>
<dbReference type="GO" id="GO:0005524">
    <property type="term" value="F:ATP binding"/>
    <property type="evidence" value="ECO:0007669"/>
    <property type="project" value="UniProtKB-KW"/>
</dbReference>
<proteinExistence type="inferred from homology"/>
<dbReference type="Proteomes" id="UP000492821">
    <property type="component" value="Unassembled WGS sequence"/>
</dbReference>
<sequence length="696" mass="77645">MASSSGKWFGPEAAQVLKTLQLLSRSQVGHEARQIEDKAKDKLLQTLVLGGTVVKPFDPAYTALQEQKSRKNPFLDLGGDSFRQAQVVAAGISTFAKLAANGQLPGSGGHIVTDQGLQVKVEPKKMPSMPSSLEASSGLRRIFQLRPTGMTAEEEHYLVQAAEEVGNVFPPDHLLDASGQPVPLNSTQVEKHIVAASKHKRYSPKLPKDYQIEIASADTGALSDSRERSVPSSRFGRFASFAGLAVGLGSGAAVEVTKRAFGYGNSGETSTADRVVGSSNPFLTPANAERIVQTLCRVRGAALKLGQMLSIQDEEMVPRYLLDIFERVRQSADFMPLRQVHAQMRREFGDDWRSLFSHFEEKPFAAASIGQVHRARTLDNVEVAVKIQYPGVAEGIDSDIDNLVSIMNIGGLFPDKMFLGSFVKVARRELKAECNYKREARAMMVFRKLLENDDSFYIPGVFPNLSTRRVLTTEFVEGVTVDKCVNEPQEVRDYLAAKFIELCLKEVFVWRFMQTDPNWSNFFFGRHPVTREPRLVLLDFGASRMYNKKFTDEYMHIIRAAYENDREKMLKYSRDIGFLTGYESKLMEDAHCESIAVLGETLASREPFNFAEQNITRKLRDLIPVMLAHRLTPPPEEVYSLHRKLSGSFLLASKLKAIVSCGPIFEDIFQNYKFGDDGSVDIDVDTEPEENLEASA</sequence>
<protein>
    <submittedName>
        <fullName evidence="8">ABC1 domain-containing protein</fullName>
    </submittedName>
</protein>
<dbReference type="SUPFAM" id="SSF56112">
    <property type="entry name" value="Protein kinase-like (PK-like)"/>
    <property type="match status" value="1"/>
</dbReference>
<evidence type="ECO:0000313" key="7">
    <source>
        <dbReference type="Proteomes" id="UP000492821"/>
    </source>
</evidence>